<evidence type="ECO:0000313" key="6">
    <source>
        <dbReference type="Proteomes" id="UP000037175"/>
    </source>
</evidence>
<dbReference type="GO" id="GO:0008173">
    <property type="term" value="F:RNA methyltransferase activity"/>
    <property type="evidence" value="ECO:0007669"/>
    <property type="project" value="InterPro"/>
</dbReference>
<evidence type="ECO:0000256" key="1">
    <source>
        <dbReference type="ARBA" id="ARBA00007228"/>
    </source>
</evidence>
<evidence type="ECO:0000256" key="2">
    <source>
        <dbReference type="ARBA" id="ARBA00022603"/>
    </source>
</evidence>
<keyword evidence="3 5" id="KW-0808">Transferase</keyword>
<dbReference type="Proteomes" id="UP000037175">
    <property type="component" value="Unassembled WGS sequence"/>
</dbReference>
<dbReference type="SMART" id="SM00967">
    <property type="entry name" value="SpoU_sub_bind"/>
    <property type="match status" value="1"/>
</dbReference>
<dbReference type="AlphaFoldDB" id="A0A0L6W3Z1"/>
<dbReference type="InterPro" id="IPR029026">
    <property type="entry name" value="tRNA_m1G_MTases_N"/>
</dbReference>
<organism evidence="5 6">
    <name type="scientific">Thermincola ferriacetica</name>
    <dbReference type="NCBI Taxonomy" id="281456"/>
    <lineage>
        <taxon>Bacteria</taxon>
        <taxon>Bacillati</taxon>
        <taxon>Bacillota</taxon>
        <taxon>Clostridia</taxon>
        <taxon>Eubacteriales</taxon>
        <taxon>Thermincolaceae</taxon>
        <taxon>Thermincola</taxon>
    </lineage>
</organism>
<dbReference type="InterPro" id="IPR051259">
    <property type="entry name" value="rRNA_Methyltransferase"/>
</dbReference>
<sequence length="268" mass="29088">MKETITSAKNMRIMYLQSLLQKKYRDREGKFLVEGLRFVQEALQSGADIEELILAAGVLEKNPSFQSIISDKIPITIIADQLFKKITDTETPQGIAALVRKKEFRAEDLFVVANPFLLIIDKVQDPGNLGTIIRTADAAGVTGVALVKGTADLYNPKTLRATMGSVFHVPIINFDSIEEACHLAKKHGLKLIVTDISKDSSSYLAVDYSEPVALVVGNEASGASSFAIENSDYRVAIKMPGKAESLNVSVATGIILFEAARQRACGQA</sequence>
<dbReference type="Gene3D" id="3.30.1330.30">
    <property type="match status" value="1"/>
</dbReference>
<dbReference type="InterPro" id="IPR001537">
    <property type="entry name" value="SpoU_MeTrfase"/>
</dbReference>
<dbReference type="EMBL" id="LGTE01000005">
    <property type="protein sequence ID" value="KNZ70186.1"/>
    <property type="molecule type" value="Genomic_DNA"/>
</dbReference>
<dbReference type="InterPro" id="IPR029064">
    <property type="entry name" value="Ribosomal_eL30-like_sf"/>
</dbReference>
<dbReference type="InterPro" id="IPR013123">
    <property type="entry name" value="SpoU_subst-bd"/>
</dbReference>
<dbReference type="GO" id="GO:0003723">
    <property type="term" value="F:RNA binding"/>
    <property type="evidence" value="ECO:0007669"/>
    <property type="project" value="InterPro"/>
</dbReference>
<dbReference type="InterPro" id="IPR053888">
    <property type="entry name" value="MRM3-like_sub_bind"/>
</dbReference>
<dbReference type="CDD" id="cd18095">
    <property type="entry name" value="SpoU-like_rRNA-MTase"/>
    <property type="match status" value="1"/>
</dbReference>
<dbReference type="Pfam" id="PF00588">
    <property type="entry name" value="SpoU_methylase"/>
    <property type="match status" value="1"/>
</dbReference>
<proteinExistence type="inferred from homology"/>
<protein>
    <submittedName>
        <fullName evidence="5">TrmH family RNA methyltransferase</fullName>
    </submittedName>
</protein>
<dbReference type="GO" id="GO:0032259">
    <property type="term" value="P:methylation"/>
    <property type="evidence" value="ECO:0007669"/>
    <property type="project" value="UniProtKB-KW"/>
</dbReference>
<dbReference type="Gene3D" id="3.40.1280.10">
    <property type="match status" value="1"/>
</dbReference>
<dbReference type="Pfam" id="PF22435">
    <property type="entry name" value="MRM3-like_sub_bind"/>
    <property type="match status" value="1"/>
</dbReference>
<dbReference type="PANTHER" id="PTHR43191">
    <property type="entry name" value="RRNA METHYLTRANSFERASE 3"/>
    <property type="match status" value="1"/>
</dbReference>
<gene>
    <name evidence="5" type="ORF">Tfer_1058</name>
</gene>
<comment type="caution">
    <text evidence="5">The sequence shown here is derived from an EMBL/GenBank/DDBJ whole genome shotgun (WGS) entry which is preliminary data.</text>
</comment>
<dbReference type="RefSeq" id="WP_052217173.1">
    <property type="nucleotide sequence ID" value="NZ_LGTE01000005.1"/>
</dbReference>
<name>A0A0L6W3Z1_9FIRM</name>
<evidence type="ECO:0000259" key="4">
    <source>
        <dbReference type="SMART" id="SM00967"/>
    </source>
</evidence>
<dbReference type="GO" id="GO:0006396">
    <property type="term" value="P:RNA processing"/>
    <property type="evidence" value="ECO:0007669"/>
    <property type="project" value="InterPro"/>
</dbReference>
<keyword evidence="6" id="KW-1185">Reference proteome</keyword>
<comment type="similarity">
    <text evidence="1">Belongs to the class IV-like SAM-binding methyltransferase superfamily. RNA methyltransferase TrmH family.</text>
</comment>
<keyword evidence="2 5" id="KW-0489">Methyltransferase</keyword>
<reference evidence="6" key="1">
    <citation type="submission" date="2015-07" db="EMBL/GenBank/DDBJ databases">
        <title>Complete Genome of Thermincola ferriacetica strain Z-0001T.</title>
        <authorList>
            <person name="Lusk B."/>
            <person name="Badalamenti J.P."/>
            <person name="Parameswaran P."/>
            <person name="Bond D.R."/>
            <person name="Torres C.I."/>
        </authorList>
    </citation>
    <scope>NUCLEOTIDE SEQUENCE [LARGE SCALE GENOMIC DNA]</scope>
    <source>
        <strain evidence="6">Z-0001</strain>
    </source>
</reference>
<dbReference type="PANTHER" id="PTHR43191:SF2">
    <property type="entry name" value="RRNA METHYLTRANSFERASE 3, MITOCHONDRIAL"/>
    <property type="match status" value="1"/>
</dbReference>
<dbReference type="GO" id="GO:0005737">
    <property type="term" value="C:cytoplasm"/>
    <property type="evidence" value="ECO:0007669"/>
    <property type="project" value="UniProtKB-ARBA"/>
</dbReference>
<dbReference type="PATRIC" id="fig|281456.6.peg.1128"/>
<accession>A0A0L6W3Z1</accession>
<feature type="domain" description="RNA 2-O ribose methyltransferase substrate binding" evidence="4">
    <location>
        <begin position="32"/>
        <end position="105"/>
    </location>
</feature>
<dbReference type="SUPFAM" id="SSF75217">
    <property type="entry name" value="alpha/beta knot"/>
    <property type="match status" value="1"/>
</dbReference>
<evidence type="ECO:0000256" key="3">
    <source>
        <dbReference type="ARBA" id="ARBA00022679"/>
    </source>
</evidence>
<dbReference type="SUPFAM" id="SSF55315">
    <property type="entry name" value="L30e-like"/>
    <property type="match status" value="1"/>
</dbReference>
<evidence type="ECO:0000313" key="5">
    <source>
        <dbReference type="EMBL" id="KNZ70186.1"/>
    </source>
</evidence>
<dbReference type="InterPro" id="IPR029028">
    <property type="entry name" value="Alpha/beta_knot_MTases"/>
</dbReference>